<reference evidence="3" key="1">
    <citation type="submission" date="2021-04" db="EMBL/GenBank/DDBJ databases">
        <title>novel species isolated from subtropical streams in China.</title>
        <authorList>
            <person name="Lu H."/>
        </authorList>
    </citation>
    <scope>NUCLEOTIDE SEQUENCE</scope>
    <source>
        <strain evidence="3">FT137W</strain>
    </source>
</reference>
<keyword evidence="4" id="KW-1185">Reference proteome</keyword>
<evidence type="ECO:0000256" key="2">
    <source>
        <dbReference type="SAM" id="Phobius"/>
    </source>
</evidence>
<evidence type="ECO:0000313" key="3">
    <source>
        <dbReference type="EMBL" id="MBR7801365.1"/>
    </source>
</evidence>
<keyword evidence="1" id="KW-0175">Coiled coil</keyword>
<comment type="caution">
    <text evidence="3">The sequence shown here is derived from an EMBL/GenBank/DDBJ whole genome shotgun (WGS) entry which is preliminary data.</text>
</comment>
<feature type="transmembrane region" description="Helical" evidence="2">
    <location>
        <begin position="326"/>
        <end position="348"/>
    </location>
</feature>
<feature type="transmembrane region" description="Helical" evidence="2">
    <location>
        <begin position="295"/>
        <end position="314"/>
    </location>
</feature>
<evidence type="ECO:0000256" key="1">
    <source>
        <dbReference type="SAM" id="Coils"/>
    </source>
</evidence>
<dbReference type="Pfam" id="PF12412">
    <property type="entry name" value="DUF3667"/>
    <property type="match status" value="1"/>
</dbReference>
<dbReference type="AlphaFoldDB" id="A0A941E2Z1"/>
<gene>
    <name evidence="3" type="ORF">KDM90_15250</name>
</gene>
<feature type="transmembrane region" description="Helical" evidence="2">
    <location>
        <begin position="91"/>
        <end position="111"/>
    </location>
</feature>
<dbReference type="InterPro" id="IPR022134">
    <property type="entry name" value="DUF3667"/>
</dbReference>
<sequence>MPIHEVNTSTRVSKNHLSTQVCANCGAEVEKSYCPECGQNIHIHHSLLHLVEELLHGLFHFDTKAWRTIPALTLRPGELTRNYIQGQRTRYVSPLALFLFLIFSMFFVFNLTSGALPNAMHADKNQTALQTQIDLQQDALIVLQQQRNTLPLNTPEAQTIASKITEAESTLKQLKAAKDELENQTDLDKSPFNNHSEDSVRLNLEKNTPNLATPFVVKSLSKILQNPELALYKFKNTLSKLAFLLVPISLPFLWLLFAWRRQNTMFEHAVFSLHSLSFMSMLMMLSSLLAALNWYALSSLILICVPPIHMFHHLRGTYQLGRLSAVWRSFALSIVALLSLAIFALIALRFSI</sequence>
<dbReference type="Proteomes" id="UP000678545">
    <property type="component" value="Unassembled WGS sequence"/>
</dbReference>
<dbReference type="EMBL" id="JAGSPJ010000006">
    <property type="protein sequence ID" value="MBR7801365.1"/>
    <property type="molecule type" value="Genomic_DNA"/>
</dbReference>
<keyword evidence="2" id="KW-1133">Transmembrane helix</keyword>
<name>A0A941E2Z1_9BURK</name>
<keyword evidence="2" id="KW-0472">Membrane</keyword>
<keyword evidence="2" id="KW-0812">Transmembrane</keyword>
<proteinExistence type="predicted"/>
<feature type="transmembrane region" description="Helical" evidence="2">
    <location>
        <begin position="241"/>
        <end position="259"/>
    </location>
</feature>
<accession>A0A941E2Z1</accession>
<dbReference type="RefSeq" id="WP_212676473.1">
    <property type="nucleotide sequence ID" value="NZ_JAGSPJ010000006.1"/>
</dbReference>
<organism evidence="3 4">
    <name type="scientific">Undibacterium fentianense</name>
    <dbReference type="NCBI Taxonomy" id="2828728"/>
    <lineage>
        <taxon>Bacteria</taxon>
        <taxon>Pseudomonadati</taxon>
        <taxon>Pseudomonadota</taxon>
        <taxon>Betaproteobacteria</taxon>
        <taxon>Burkholderiales</taxon>
        <taxon>Oxalobacteraceae</taxon>
        <taxon>Undibacterium</taxon>
    </lineage>
</organism>
<evidence type="ECO:0000313" key="4">
    <source>
        <dbReference type="Proteomes" id="UP000678545"/>
    </source>
</evidence>
<feature type="coiled-coil region" evidence="1">
    <location>
        <begin position="157"/>
        <end position="187"/>
    </location>
</feature>
<protein>
    <submittedName>
        <fullName evidence="3">DUF3667 domain-containing protein</fullName>
    </submittedName>
</protein>